<evidence type="ECO:0000256" key="1">
    <source>
        <dbReference type="SAM" id="MobiDB-lite"/>
    </source>
</evidence>
<gene>
    <name evidence="2" type="ORF">K0M31_007918</name>
</gene>
<accession>A0AA40KWH1</accession>
<feature type="region of interest" description="Disordered" evidence="1">
    <location>
        <begin position="86"/>
        <end position="108"/>
    </location>
</feature>
<evidence type="ECO:0000313" key="3">
    <source>
        <dbReference type="Proteomes" id="UP001177670"/>
    </source>
</evidence>
<dbReference type="AlphaFoldDB" id="A0AA40KWH1"/>
<sequence>MGSRDPIPGLQIENARRVGVGSDAISKGAANNWHHFATARAETYLSDIANTRDRCAYERDRFPPRVAPRRIVRMWNEEIKLTKGIQTPPCENSLPFQQSLRNSPTGNSLRIIKSGYRE</sequence>
<organism evidence="2 3">
    <name type="scientific">Melipona bicolor</name>
    <dbReference type="NCBI Taxonomy" id="60889"/>
    <lineage>
        <taxon>Eukaryota</taxon>
        <taxon>Metazoa</taxon>
        <taxon>Ecdysozoa</taxon>
        <taxon>Arthropoda</taxon>
        <taxon>Hexapoda</taxon>
        <taxon>Insecta</taxon>
        <taxon>Pterygota</taxon>
        <taxon>Neoptera</taxon>
        <taxon>Endopterygota</taxon>
        <taxon>Hymenoptera</taxon>
        <taxon>Apocrita</taxon>
        <taxon>Aculeata</taxon>
        <taxon>Apoidea</taxon>
        <taxon>Anthophila</taxon>
        <taxon>Apidae</taxon>
        <taxon>Melipona</taxon>
    </lineage>
</organism>
<reference evidence="2" key="1">
    <citation type="submission" date="2021-10" db="EMBL/GenBank/DDBJ databases">
        <title>Melipona bicolor Genome sequencing and assembly.</title>
        <authorList>
            <person name="Araujo N.S."/>
            <person name="Arias M.C."/>
        </authorList>
    </citation>
    <scope>NUCLEOTIDE SEQUENCE</scope>
    <source>
        <strain evidence="2">USP_2M_L1-L4_2017</strain>
        <tissue evidence="2">Whole body</tissue>
    </source>
</reference>
<proteinExistence type="predicted"/>
<feature type="compositionally biased region" description="Polar residues" evidence="1">
    <location>
        <begin position="94"/>
        <end position="108"/>
    </location>
</feature>
<evidence type="ECO:0000313" key="2">
    <source>
        <dbReference type="EMBL" id="KAK1135148.1"/>
    </source>
</evidence>
<comment type="caution">
    <text evidence="2">The sequence shown here is derived from an EMBL/GenBank/DDBJ whole genome shotgun (WGS) entry which is preliminary data.</text>
</comment>
<dbReference type="Proteomes" id="UP001177670">
    <property type="component" value="Unassembled WGS sequence"/>
</dbReference>
<keyword evidence="3" id="KW-1185">Reference proteome</keyword>
<protein>
    <submittedName>
        <fullName evidence="2">Uncharacterized protein</fullName>
    </submittedName>
</protein>
<dbReference type="EMBL" id="JAHYIQ010000002">
    <property type="protein sequence ID" value="KAK1135148.1"/>
    <property type="molecule type" value="Genomic_DNA"/>
</dbReference>
<name>A0AA40KWH1_9HYME</name>